<feature type="region of interest" description="Disordered" evidence="1">
    <location>
        <begin position="1"/>
        <end position="24"/>
    </location>
</feature>
<accession>A0A061CZM7</accession>
<proteinExistence type="predicted"/>
<keyword evidence="3" id="KW-1185">Reference proteome</keyword>
<dbReference type="OMA" id="FGHKHLA"/>
<dbReference type="VEuPathDB" id="PiroplasmaDB:BBBOND_0103890"/>
<dbReference type="EMBL" id="LK391707">
    <property type="protein sequence ID" value="CDR94076.1"/>
    <property type="molecule type" value="Genomic_DNA"/>
</dbReference>
<evidence type="ECO:0000313" key="2">
    <source>
        <dbReference type="EMBL" id="CDR94076.1"/>
    </source>
</evidence>
<evidence type="ECO:0000313" key="3">
    <source>
        <dbReference type="Proteomes" id="UP000033188"/>
    </source>
</evidence>
<sequence>MMHKPSRARRANRKHGGSDLASTAADSCHSADAGIRGDGAADCAAVPYEIVEFKIRAASKVALLYGRSGRWAALARRGELVDDRTLKNVLRVKLPDYEHRGLEAGVLMLRVVKERIGSALRRPSKGDDTVKDITSEAFAAVVPKEMMYDKWRPTVAEAVALCAIWAIEVGGWSKLAVMAYRVLTHISRVHCIEYIKRLVDTFFTLARDACDLELMQQISLLTAVCMKSGSDKDKDRLRVMCLALVKDDEKNIYVDQVLATSLADIWDTHPCNLEMLPSGCKYRLMGNLLLRRREQETVIPALLQAAVGGSYDERKLALTALREVCGFIEYSAIREAASRLLHAPDPVDLGILSLAAILPADHEAALCYIRELCKQIANKVGLAGNTIEEMCAAAKSSVTHLVAGGGSIRKAARQHVQKTGKQFFTVRELVNAIGCTITRMTMIVEDNPEEARIAPESPMGTTIDAVALMAACLATLRQELVPYVGDLMRRILLLMGTPKRTLRFCTSTLKQCKKHGEFWENLVLMTCELVIMMIMPVMKDFHTSTVEERCVMAPFLKEIADTMHAAVRTAGPALVRYCCITKISESLSRMAGYMRMLPQQKYTAKVARRVCNTLQAVLQHLLQPVRLKDGGQNRPPRVEEEDLLYYRGDALLYISIGFNAICAVTVPRLEMIWIARRHPREEGARLPGGMIVTRPVSRESLAAVPWVGVSRITTLIEEVHRRGPNDAKTWSQLLKRFNAILSSFGHKHLARVLVTLAKVGNCPDDLLRKIRNQALSQLHQCDLLSCCGILYGLKRLGACDTELLQRFQKQVVDSVSTAQGPYPVVMLIHTYAGSGDKDTTLVLLREAVKRADQLSPQALAMVVVAASANYGQCKEVEAAMLQLLLAAAGRMGEMDLRSLTQLYSSIAKSGYAIREHVLDAIADEIVPRVERLTPQQSVLVLSGAAKAKHVHPRLAAAVVTALERKTVDSDPQLMLFLLSAIVKLNFQHSSLATQLQRALGMAELKPTQFANLVYLVGKWRLPEPSTRCLSSQLDRLIQCSRDTISLRDAALIAYGFAESGGQDDLVKAVLLAEEIARRSQDQHDQRTLAMINHAANKLHFQFPDLSTNSRSPE</sequence>
<reference evidence="3" key="1">
    <citation type="journal article" date="2014" name="Nucleic Acids Res.">
        <title>The evolutionary dynamics of variant antigen genes in Babesia reveal a history of genomic innovation underlying host-parasite interaction.</title>
        <authorList>
            <person name="Jackson A.P."/>
            <person name="Otto T.D."/>
            <person name="Darby A."/>
            <person name="Ramaprasad A."/>
            <person name="Xia D."/>
            <person name="Echaide I.E."/>
            <person name="Farber M."/>
            <person name="Gahlot S."/>
            <person name="Gamble J."/>
            <person name="Gupta D."/>
            <person name="Gupta Y."/>
            <person name="Jackson L."/>
            <person name="Malandrin L."/>
            <person name="Malas T.B."/>
            <person name="Moussa E."/>
            <person name="Nair M."/>
            <person name="Reid A.J."/>
            <person name="Sanders M."/>
            <person name="Sharma J."/>
            <person name="Tracey A."/>
            <person name="Quail M.A."/>
            <person name="Weir W."/>
            <person name="Wastling J.M."/>
            <person name="Hall N."/>
            <person name="Willadsen P."/>
            <person name="Lingelbach K."/>
            <person name="Shiels B."/>
            <person name="Tait A."/>
            <person name="Berriman M."/>
            <person name="Allred D.R."/>
            <person name="Pain A."/>
        </authorList>
    </citation>
    <scope>NUCLEOTIDE SEQUENCE [LARGE SCALE GENOMIC DNA]</scope>
    <source>
        <strain evidence="3">Bond</strain>
    </source>
</reference>
<dbReference type="AlphaFoldDB" id="A0A061CZM7"/>
<dbReference type="Proteomes" id="UP000033188">
    <property type="component" value="Chromosome 1"/>
</dbReference>
<organism evidence="2 3">
    <name type="scientific">Babesia bigemina</name>
    <dbReference type="NCBI Taxonomy" id="5866"/>
    <lineage>
        <taxon>Eukaryota</taxon>
        <taxon>Sar</taxon>
        <taxon>Alveolata</taxon>
        <taxon>Apicomplexa</taxon>
        <taxon>Aconoidasida</taxon>
        <taxon>Piroplasmida</taxon>
        <taxon>Babesiidae</taxon>
        <taxon>Babesia</taxon>
    </lineage>
</organism>
<dbReference type="GeneID" id="24562617"/>
<evidence type="ECO:0000256" key="1">
    <source>
        <dbReference type="SAM" id="MobiDB-lite"/>
    </source>
</evidence>
<dbReference type="SUPFAM" id="SSF48371">
    <property type="entry name" value="ARM repeat"/>
    <property type="match status" value="1"/>
</dbReference>
<dbReference type="RefSeq" id="XP_012766262.1">
    <property type="nucleotide sequence ID" value="XM_012910808.1"/>
</dbReference>
<dbReference type="InterPro" id="IPR016024">
    <property type="entry name" value="ARM-type_fold"/>
</dbReference>
<gene>
    <name evidence="2" type="ORF">BBBOND_0103890</name>
</gene>
<dbReference type="OrthoDB" id="361925at2759"/>
<feature type="compositionally biased region" description="Basic residues" evidence="1">
    <location>
        <begin position="1"/>
        <end position="15"/>
    </location>
</feature>
<name>A0A061CZM7_BABBI</name>
<protein>
    <submittedName>
        <fullName evidence="2">Uncharacterized protein</fullName>
    </submittedName>
</protein>
<dbReference type="KEGG" id="bbig:BBBOND_0103890"/>